<dbReference type="Pfam" id="PF07722">
    <property type="entry name" value="Peptidase_C26"/>
    <property type="match status" value="1"/>
</dbReference>
<dbReference type="AlphaFoldDB" id="A0A2V1GW62"/>
<dbReference type="InterPro" id="IPR044668">
    <property type="entry name" value="PuuD-like"/>
</dbReference>
<accession>A0A2V1GW62</accession>
<dbReference type="PANTHER" id="PTHR43235">
    <property type="entry name" value="GLUTAMINE AMIDOTRANSFERASE PB2B2.05-RELATED"/>
    <property type="match status" value="1"/>
</dbReference>
<evidence type="ECO:0000313" key="1">
    <source>
        <dbReference type="EMBL" id="PVZ70645.1"/>
    </source>
</evidence>
<evidence type="ECO:0000313" key="2">
    <source>
        <dbReference type="Proteomes" id="UP000244906"/>
    </source>
</evidence>
<gene>
    <name evidence="1" type="ORF">DC094_08695</name>
</gene>
<dbReference type="PROSITE" id="PS51273">
    <property type="entry name" value="GATASE_TYPE_1"/>
    <property type="match status" value="1"/>
</dbReference>
<dbReference type="GO" id="GO:0033969">
    <property type="term" value="F:gamma-glutamyl-gamma-aminobutyrate hydrolase activity"/>
    <property type="evidence" value="ECO:0007669"/>
    <property type="project" value="TreeGrafter"/>
</dbReference>
<dbReference type="EMBL" id="QDDL01000002">
    <property type="protein sequence ID" value="PVZ70645.1"/>
    <property type="molecule type" value="Genomic_DNA"/>
</dbReference>
<dbReference type="GO" id="GO:0006598">
    <property type="term" value="P:polyamine catabolic process"/>
    <property type="evidence" value="ECO:0007669"/>
    <property type="project" value="TreeGrafter"/>
</dbReference>
<protein>
    <submittedName>
        <fullName evidence="1">Uncharacterized protein</fullName>
    </submittedName>
</protein>
<dbReference type="CDD" id="cd01745">
    <property type="entry name" value="GATase1_2"/>
    <property type="match status" value="1"/>
</dbReference>
<sequence length="244" mass="27391">MKPIIGITIDESGYLRGLQSKINSGYGHAISAAGATPLLLQIMHSPKEHAETIAKTLDGLVITGGESNIYPLLCGSKISEHTDYLYPLRDYWEHELIRAFIKENKPIMGICRGMQQLNVFFGGDLYFNLHKEVEGSAGHWAGDTPMKYAAHSIEILEKTRFFDIAGSDSALVNSFHYQAIDKLAKDLKVSAYSEDKIIEAIEHIDAEKYISGYQFHPEMMVDDNLVCKRIFTDFIENISARKES</sequence>
<dbReference type="Gene3D" id="3.40.50.880">
    <property type="match status" value="1"/>
</dbReference>
<organism evidence="1 2">
    <name type="scientific">Pelagibaculum spongiae</name>
    <dbReference type="NCBI Taxonomy" id="2080658"/>
    <lineage>
        <taxon>Bacteria</taxon>
        <taxon>Pseudomonadati</taxon>
        <taxon>Pseudomonadota</taxon>
        <taxon>Gammaproteobacteria</taxon>
        <taxon>Oceanospirillales</taxon>
        <taxon>Pelagibaculum</taxon>
    </lineage>
</organism>
<dbReference type="RefSeq" id="WP_116686715.1">
    <property type="nucleotide sequence ID" value="NZ_CAWNYD010000002.1"/>
</dbReference>
<dbReference type="Proteomes" id="UP000244906">
    <property type="component" value="Unassembled WGS sequence"/>
</dbReference>
<dbReference type="GO" id="GO:0005829">
    <property type="term" value="C:cytosol"/>
    <property type="evidence" value="ECO:0007669"/>
    <property type="project" value="TreeGrafter"/>
</dbReference>
<keyword evidence="2" id="KW-1185">Reference proteome</keyword>
<dbReference type="PANTHER" id="PTHR43235:SF1">
    <property type="entry name" value="GLUTAMINE AMIDOTRANSFERASE PB2B2.05-RELATED"/>
    <property type="match status" value="1"/>
</dbReference>
<dbReference type="InterPro" id="IPR029062">
    <property type="entry name" value="Class_I_gatase-like"/>
</dbReference>
<proteinExistence type="predicted"/>
<reference evidence="1 2" key="1">
    <citation type="submission" date="2018-04" db="EMBL/GenBank/DDBJ databases">
        <title>Thalassorhabdus spongiae gen. nov., sp. nov., isolated from a marine sponge in South-West Iceland.</title>
        <authorList>
            <person name="Knobloch S."/>
            <person name="Daussin A."/>
            <person name="Johannsson R."/>
            <person name="Marteinsson V.T."/>
        </authorList>
    </citation>
    <scope>NUCLEOTIDE SEQUENCE [LARGE SCALE GENOMIC DNA]</scope>
    <source>
        <strain evidence="1 2">Hp12</strain>
    </source>
</reference>
<dbReference type="InterPro" id="IPR011697">
    <property type="entry name" value="Peptidase_C26"/>
</dbReference>
<comment type="caution">
    <text evidence="1">The sequence shown here is derived from an EMBL/GenBank/DDBJ whole genome shotgun (WGS) entry which is preliminary data.</text>
</comment>
<dbReference type="SUPFAM" id="SSF52317">
    <property type="entry name" value="Class I glutamine amidotransferase-like"/>
    <property type="match status" value="1"/>
</dbReference>
<name>A0A2V1GW62_9GAMM</name>
<dbReference type="OrthoDB" id="9813383at2"/>